<proteinExistence type="predicted"/>
<dbReference type="OrthoDB" id="371140at2"/>
<comment type="caution">
    <text evidence="2">The sequence shown here is derived from an EMBL/GenBank/DDBJ whole genome shotgun (WGS) entry which is preliminary data.</text>
</comment>
<keyword evidence="3" id="KW-1185">Reference proteome</keyword>
<protein>
    <recommendedName>
        <fullName evidence="1">HTH marR-type domain-containing protein</fullName>
    </recommendedName>
</protein>
<dbReference type="Pfam" id="PF12802">
    <property type="entry name" value="MarR_2"/>
    <property type="match status" value="1"/>
</dbReference>
<dbReference type="Proteomes" id="UP000650511">
    <property type="component" value="Unassembled WGS sequence"/>
</dbReference>
<evidence type="ECO:0000313" key="2">
    <source>
        <dbReference type="EMBL" id="GGI03600.1"/>
    </source>
</evidence>
<evidence type="ECO:0000259" key="1">
    <source>
        <dbReference type="Pfam" id="PF12802"/>
    </source>
</evidence>
<dbReference type="InterPro" id="IPR036388">
    <property type="entry name" value="WH-like_DNA-bd_sf"/>
</dbReference>
<reference evidence="2" key="1">
    <citation type="journal article" date="2014" name="Int. J. Syst. Evol. Microbiol.">
        <title>Complete genome sequence of Corynebacterium casei LMG S-19264T (=DSM 44701T), isolated from a smear-ripened cheese.</title>
        <authorList>
            <consortium name="US DOE Joint Genome Institute (JGI-PGF)"/>
            <person name="Walter F."/>
            <person name="Albersmeier A."/>
            <person name="Kalinowski J."/>
            <person name="Ruckert C."/>
        </authorList>
    </citation>
    <scope>NUCLEOTIDE SEQUENCE</scope>
    <source>
        <strain evidence="2">CGMCC 1.14988</strain>
    </source>
</reference>
<dbReference type="Gene3D" id="1.10.10.10">
    <property type="entry name" value="Winged helix-like DNA-binding domain superfamily/Winged helix DNA-binding domain"/>
    <property type="match status" value="1"/>
</dbReference>
<dbReference type="InterPro" id="IPR000835">
    <property type="entry name" value="HTH_MarR-typ"/>
</dbReference>
<dbReference type="EMBL" id="BMHA01000002">
    <property type="protein sequence ID" value="GGI03600.1"/>
    <property type="molecule type" value="Genomic_DNA"/>
</dbReference>
<dbReference type="SUPFAM" id="SSF46785">
    <property type="entry name" value="Winged helix' DNA-binding domain"/>
    <property type="match status" value="1"/>
</dbReference>
<accession>A0A8J3A809</accession>
<dbReference type="AlphaFoldDB" id="A0A8J3A809"/>
<name>A0A8J3A809_9ACTN</name>
<evidence type="ECO:0000313" key="3">
    <source>
        <dbReference type="Proteomes" id="UP000650511"/>
    </source>
</evidence>
<dbReference type="InterPro" id="IPR011991">
    <property type="entry name" value="ArsR-like_HTH"/>
</dbReference>
<gene>
    <name evidence="2" type="ORF">GCM10011354_04840</name>
</gene>
<dbReference type="RefSeq" id="WP_130650994.1">
    <property type="nucleotide sequence ID" value="NZ_BMHA01000002.1"/>
</dbReference>
<dbReference type="InterPro" id="IPR036390">
    <property type="entry name" value="WH_DNA-bd_sf"/>
</dbReference>
<feature type="domain" description="HTH marR-type" evidence="1">
    <location>
        <begin position="15"/>
        <end position="60"/>
    </location>
</feature>
<reference evidence="2" key="2">
    <citation type="submission" date="2020-09" db="EMBL/GenBank/DDBJ databases">
        <authorList>
            <person name="Sun Q."/>
            <person name="Zhou Y."/>
        </authorList>
    </citation>
    <scope>NUCLEOTIDE SEQUENCE</scope>
    <source>
        <strain evidence="2">CGMCC 1.14988</strain>
    </source>
</reference>
<organism evidence="2 3">
    <name type="scientific">Egicoccus halophilus</name>
    <dbReference type="NCBI Taxonomy" id="1670830"/>
    <lineage>
        <taxon>Bacteria</taxon>
        <taxon>Bacillati</taxon>
        <taxon>Actinomycetota</taxon>
        <taxon>Nitriliruptoria</taxon>
        <taxon>Egicoccales</taxon>
        <taxon>Egicoccaceae</taxon>
        <taxon>Egicoccus</taxon>
    </lineage>
</organism>
<sequence length="94" mass="10849">MPSNERHWTFLTNHGHALVCISRDPDVRIRDIAELVGITERAAQSIVADLVEAGYVNRQRIGRRNRYEVNHDRPLRHELEADSRVGELLKVLQV</sequence>
<dbReference type="CDD" id="cd00090">
    <property type="entry name" value="HTH_ARSR"/>
    <property type="match status" value="1"/>
</dbReference>